<gene>
    <name evidence="2" type="ORF">PPIT_000077</name>
</gene>
<sequence>MKVANFILVSTGIISKIASSLSEYLNLNVNNSKYFQYIKVLSNWGCSFIIEFTMNWLVLIFSIWKTYTLINKSCKLLQPCNVWYVWYCSANKLLLASLLVSSSLWFKLACCRSN</sequence>
<evidence type="ECO:0000313" key="2">
    <source>
        <dbReference type="EMBL" id="QEG56960.1"/>
    </source>
</evidence>
<reference evidence="2" key="2">
    <citation type="submission" date="2019-03" db="EMBL/GenBank/DDBJ databases">
        <authorList>
            <person name="Lee H.-H."/>
            <person name="Tsai I.J."/>
        </authorList>
    </citation>
    <scope>NUCLEOTIDE SEQUENCE</scope>
    <source>
        <strain evidence="2">BCRC 35384</strain>
    </source>
</reference>
<reference evidence="2" key="1">
    <citation type="journal article" date="2019" name="Genome Biol. Evol.">
        <title>Evidence of extensive intraspecific noncoding reshuffling in a 169-kb mitochondrial genome of a basidiomycetous fungus.</title>
        <authorList>
            <person name="Lee H.H."/>
            <person name="Ke H.M."/>
            <person name="Lin C.I."/>
            <person name="Lee T.J."/>
            <person name="Chung C.L."/>
            <person name="Tsai I.J."/>
        </authorList>
    </citation>
    <scope>NUCLEOTIDE SEQUENCE</scope>
    <source>
        <strain evidence="2">BCRC 35384</strain>
    </source>
</reference>
<protein>
    <submittedName>
        <fullName evidence="2">Uncharacterized protein</fullName>
    </submittedName>
</protein>
<keyword evidence="1" id="KW-0812">Transmembrane</keyword>
<keyword evidence="1" id="KW-0472">Membrane</keyword>
<feature type="transmembrane region" description="Helical" evidence="1">
    <location>
        <begin position="41"/>
        <end position="64"/>
    </location>
</feature>
<name>A0A5B9RCU5_9AGAM</name>
<dbReference type="AlphaFoldDB" id="A0A5B9RCU5"/>
<dbReference type="EMBL" id="MK623257">
    <property type="protein sequence ID" value="QEG56960.1"/>
    <property type="molecule type" value="Genomic_DNA"/>
</dbReference>
<geneLocation type="mitochondrion" evidence="2"/>
<keyword evidence="2" id="KW-0496">Mitochondrion</keyword>
<accession>A0A5B9RCU5</accession>
<evidence type="ECO:0000256" key="1">
    <source>
        <dbReference type="SAM" id="Phobius"/>
    </source>
</evidence>
<keyword evidence="1" id="KW-1133">Transmembrane helix</keyword>
<organism evidence="2">
    <name type="scientific">Porodaedalea pini</name>
    <dbReference type="NCBI Taxonomy" id="108901"/>
    <lineage>
        <taxon>Eukaryota</taxon>
        <taxon>Fungi</taxon>
        <taxon>Dikarya</taxon>
        <taxon>Basidiomycota</taxon>
        <taxon>Agaricomycotina</taxon>
        <taxon>Agaricomycetes</taxon>
        <taxon>Hymenochaetales</taxon>
        <taxon>Hymenochaetaceae</taxon>
        <taxon>Porodaedalea</taxon>
    </lineage>
</organism>
<proteinExistence type="predicted"/>
<feature type="transmembrane region" description="Helical" evidence="1">
    <location>
        <begin position="84"/>
        <end position="106"/>
    </location>
</feature>